<dbReference type="AlphaFoldDB" id="C4YBM4"/>
<dbReference type="InParanoid" id="C4YBM4"/>
<proteinExistence type="predicted"/>
<reference evidence="2 3" key="1">
    <citation type="journal article" date="2009" name="Nature">
        <title>Evolution of pathogenicity and sexual reproduction in eight Candida genomes.</title>
        <authorList>
            <person name="Butler G."/>
            <person name="Rasmussen M.D."/>
            <person name="Lin M.F."/>
            <person name="Santos M.A."/>
            <person name="Sakthikumar S."/>
            <person name="Munro C.A."/>
            <person name="Rheinbay E."/>
            <person name="Grabherr M."/>
            <person name="Forche A."/>
            <person name="Reedy J.L."/>
            <person name="Agrafioti I."/>
            <person name="Arnaud M.B."/>
            <person name="Bates S."/>
            <person name="Brown A.J."/>
            <person name="Brunke S."/>
            <person name="Costanzo M.C."/>
            <person name="Fitzpatrick D.A."/>
            <person name="de Groot P.W."/>
            <person name="Harris D."/>
            <person name="Hoyer L.L."/>
            <person name="Hube B."/>
            <person name="Klis F.M."/>
            <person name="Kodira C."/>
            <person name="Lennard N."/>
            <person name="Logue M.E."/>
            <person name="Martin R."/>
            <person name="Neiman A.M."/>
            <person name="Nikolaou E."/>
            <person name="Quail M.A."/>
            <person name="Quinn J."/>
            <person name="Santos M.C."/>
            <person name="Schmitzberger F.F."/>
            <person name="Sherlock G."/>
            <person name="Shah P."/>
            <person name="Silverstein K.A."/>
            <person name="Skrzypek M.S."/>
            <person name="Soll D."/>
            <person name="Staggs R."/>
            <person name="Stansfield I."/>
            <person name="Stumpf M.P."/>
            <person name="Sudbery P.E."/>
            <person name="Srikantha T."/>
            <person name="Zeng Q."/>
            <person name="Berman J."/>
            <person name="Berriman M."/>
            <person name="Heitman J."/>
            <person name="Gow N.A."/>
            <person name="Lorenz M.C."/>
            <person name="Birren B.W."/>
            <person name="Kellis M."/>
            <person name="Cuomo C.A."/>
        </authorList>
    </citation>
    <scope>NUCLEOTIDE SEQUENCE [LARGE SCALE GENOMIC DNA]</scope>
    <source>
        <strain evidence="2 3">ATCC 42720</strain>
    </source>
</reference>
<name>C4YBM4_CLAL4</name>
<dbReference type="Pfam" id="PF20521">
    <property type="entry name" value="DUF6736"/>
    <property type="match status" value="1"/>
</dbReference>
<dbReference type="HOGENOM" id="CLU_1214597_0_0_1"/>
<sequence length="254" mass="28236">MISIINMCLIKPRYSTRSHPRKQKMKSALLFLLLFSFKYVISIAVDDDIDEVPIILEDAAGNAITAMYVSIRLDEFVEVPEWELHESESWINVSYIPMHNVILPGMELPTSVISTDYVNWVDGTGKCVDTTSGLPLSVWNMSFNIWQHSSRSDCAMETGKAGDLYWKFWTSGGDCKGTTDPKTIFGAVMGMMERVLNGLICTNYCITLTQGGTWYGNLILGPTSAAWSSSCVGVYSGDWVMGCGSLDWPCSSWN</sequence>
<evidence type="ECO:0000259" key="1">
    <source>
        <dbReference type="Pfam" id="PF20521"/>
    </source>
</evidence>
<protein>
    <recommendedName>
        <fullName evidence="1">Secreted protein CSS2 C-terminal domain-containing protein</fullName>
    </recommendedName>
</protein>
<feature type="domain" description="Secreted protein CSS2 C-terminal" evidence="1">
    <location>
        <begin position="118"/>
        <end position="224"/>
    </location>
</feature>
<dbReference type="InterPro" id="IPR046624">
    <property type="entry name" value="CSS2_C"/>
</dbReference>
<organism evidence="2 3">
    <name type="scientific">Clavispora lusitaniae (strain ATCC 42720)</name>
    <name type="common">Yeast</name>
    <name type="synonym">Candida lusitaniae</name>
    <dbReference type="NCBI Taxonomy" id="306902"/>
    <lineage>
        <taxon>Eukaryota</taxon>
        <taxon>Fungi</taxon>
        <taxon>Dikarya</taxon>
        <taxon>Ascomycota</taxon>
        <taxon>Saccharomycotina</taxon>
        <taxon>Pichiomycetes</taxon>
        <taxon>Metschnikowiaceae</taxon>
        <taxon>Clavispora</taxon>
    </lineage>
</organism>
<gene>
    <name evidence="2" type="ORF">CLUG_05602</name>
</gene>
<dbReference type="KEGG" id="clu:CLUG_05602"/>
<evidence type="ECO:0000313" key="2">
    <source>
        <dbReference type="EMBL" id="EEQ41474.1"/>
    </source>
</evidence>
<evidence type="ECO:0000313" key="3">
    <source>
        <dbReference type="Proteomes" id="UP000007703"/>
    </source>
</evidence>
<dbReference type="Proteomes" id="UP000007703">
    <property type="component" value="Unassembled WGS sequence"/>
</dbReference>
<dbReference type="EMBL" id="CH408083">
    <property type="protein sequence ID" value="EEQ41474.1"/>
    <property type="molecule type" value="Genomic_DNA"/>
</dbReference>
<dbReference type="VEuPathDB" id="FungiDB:CLUG_05602"/>
<accession>C4YBM4</accession>
<dbReference type="OrthoDB" id="5059029at2759"/>